<name>A0A7V7RNT0_9BACI</name>
<proteinExistence type="predicted"/>
<reference evidence="1 2" key="1">
    <citation type="journal article" date="2014" name="Arch. Microbiol.">
        <title>Bacillus mesophilum sp. nov., strain IITR-54T, a novel 4-chlorobiphenyl dechlorinating bacterium.</title>
        <authorList>
            <person name="Manickam N."/>
            <person name="Singh N.K."/>
            <person name="Bajaj A."/>
            <person name="Kumar R.M."/>
            <person name="Kaur G."/>
            <person name="Kaur N."/>
            <person name="Bala M."/>
            <person name="Kumar A."/>
            <person name="Mayilraj S."/>
        </authorList>
    </citation>
    <scope>NUCLEOTIDE SEQUENCE [LARGE SCALE GENOMIC DNA]</scope>
    <source>
        <strain evidence="1 2">IITR-54</strain>
    </source>
</reference>
<dbReference type="EMBL" id="WBOT01000002">
    <property type="protein sequence ID" value="KAB2334184.1"/>
    <property type="molecule type" value="Genomic_DNA"/>
</dbReference>
<gene>
    <name evidence="1" type="primary">ytxC</name>
    <name evidence="1" type="ORF">F7732_08920</name>
</gene>
<dbReference type="Proteomes" id="UP000441354">
    <property type="component" value="Unassembled WGS sequence"/>
</dbReference>
<accession>A0A7V7RNT0</accession>
<dbReference type="OrthoDB" id="2986513at2"/>
<dbReference type="Pfam" id="PF08812">
    <property type="entry name" value="YtxC"/>
    <property type="match status" value="1"/>
</dbReference>
<dbReference type="AlphaFoldDB" id="A0A7V7RNT0"/>
<dbReference type="RefSeq" id="WP_151573509.1">
    <property type="nucleotide sequence ID" value="NZ_WBOT01000002.1"/>
</dbReference>
<sequence>MIEIIFRSKKDALRLHTLLQDLLTASGCTDQIHLRYEDHHIGKLQFFHEAENAIHLLKEAFYEFVIESKMEDWFRTILIDQYFYHDEEEQHQIIEIAQSIIEGNREDLSSFILDRNVKESVRKDIHQMIQPDISFSFDSFVKFRMRSFMDQLVKYIEISIDEYKMEQEYQMFVQMLREFLAKRQSKFEEIHVLMNEGVFFYDESLIEIRNTELRALIDRKLLFHHPVYVDSVTIAPLLSIAPHTVYLYCDDEEFPLVRTISNIFEERLTIKPVSAFQSCKDLQELSGQTREIN</sequence>
<organism evidence="1 2">
    <name type="scientific">Bacillus mesophilum</name>
    <dbReference type="NCBI Taxonomy" id="1071718"/>
    <lineage>
        <taxon>Bacteria</taxon>
        <taxon>Bacillati</taxon>
        <taxon>Bacillota</taxon>
        <taxon>Bacilli</taxon>
        <taxon>Bacillales</taxon>
        <taxon>Bacillaceae</taxon>
        <taxon>Bacillus</taxon>
    </lineage>
</organism>
<protein>
    <submittedName>
        <fullName evidence="1">Putative sporulation protein YtxC</fullName>
    </submittedName>
</protein>
<keyword evidence="2" id="KW-1185">Reference proteome</keyword>
<evidence type="ECO:0000313" key="1">
    <source>
        <dbReference type="EMBL" id="KAB2334184.1"/>
    </source>
</evidence>
<dbReference type="NCBIfam" id="TIGR02834">
    <property type="entry name" value="spo_ytxC"/>
    <property type="match status" value="1"/>
</dbReference>
<dbReference type="InterPro" id="IPR014199">
    <property type="entry name" value="Spore_YtxC"/>
</dbReference>
<evidence type="ECO:0000313" key="2">
    <source>
        <dbReference type="Proteomes" id="UP000441354"/>
    </source>
</evidence>
<comment type="caution">
    <text evidence="1">The sequence shown here is derived from an EMBL/GenBank/DDBJ whole genome shotgun (WGS) entry which is preliminary data.</text>
</comment>